<dbReference type="SUPFAM" id="SSF55347">
    <property type="entry name" value="Glyceraldehyde-3-phosphate dehydrogenase-like, C-terminal domain"/>
    <property type="match status" value="1"/>
</dbReference>
<evidence type="ECO:0000256" key="4">
    <source>
        <dbReference type="ARBA" id="ARBA00013213"/>
    </source>
</evidence>
<dbReference type="NCBIfam" id="NF004912">
    <property type="entry name" value="PRK06270.1"/>
    <property type="match status" value="1"/>
</dbReference>
<protein>
    <recommendedName>
        <fullName evidence="5">Homoserine dehydrogenase</fullName>
        <ecNumber evidence="4">1.1.1.3</ecNumber>
    </recommendedName>
</protein>
<dbReference type="InterPro" id="IPR036291">
    <property type="entry name" value="NAD(P)-bd_dom_sf"/>
</dbReference>
<feature type="binding site" evidence="11">
    <location>
        <position position="120"/>
    </location>
    <ligand>
        <name>NADPH</name>
        <dbReference type="ChEBI" id="CHEBI:57783"/>
    </ligand>
</feature>
<evidence type="ECO:0000259" key="12">
    <source>
        <dbReference type="Pfam" id="PF00742"/>
    </source>
</evidence>
<dbReference type="PIRSF" id="PIRSF036497">
    <property type="entry name" value="HDH_short"/>
    <property type="match status" value="1"/>
</dbReference>
<gene>
    <name evidence="14" type="ORF">OdinLCB4_005260</name>
</gene>
<feature type="binding site" evidence="11">
    <location>
        <position position="205"/>
    </location>
    <ligand>
        <name>L-homoserine</name>
        <dbReference type="ChEBI" id="CHEBI:57476"/>
    </ligand>
</feature>
<keyword evidence="11" id="KW-0521">NADP</keyword>
<dbReference type="GO" id="GO:0050661">
    <property type="term" value="F:NADP binding"/>
    <property type="evidence" value="ECO:0007669"/>
    <property type="project" value="InterPro"/>
</dbReference>
<evidence type="ECO:0000256" key="2">
    <source>
        <dbReference type="ARBA" id="ARBA00005062"/>
    </source>
</evidence>
<feature type="domain" description="Aspartate/homoserine dehydrogenase NAD-binding" evidence="13">
    <location>
        <begin position="7"/>
        <end position="144"/>
    </location>
</feature>
<evidence type="ECO:0000256" key="7">
    <source>
        <dbReference type="ARBA" id="ARBA00022697"/>
    </source>
</evidence>
<reference evidence="14" key="2">
    <citation type="journal article" date="2022" name="Nat. Microbiol.">
        <title>A closed Candidatus Odinarchaeum chromosome exposes Asgard archaeal viruses.</title>
        <authorList>
            <person name="Tamarit D."/>
            <person name="Caceres E.F."/>
            <person name="Krupovic M."/>
            <person name="Nijland R."/>
            <person name="Eme L."/>
            <person name="Robinson N.P."/>
            <person name="Ettema T.J.G."/>
        </authorList>
    </citation>
    <scope>NUCLEOTIDE SEQUENCE</scope>
    <source>
        <strain evidence="14">LCB_4</strain>
    </source>
</reference>
<organism evidence="14 15">
    <name type="scientific">Odinarchaeota yellowstonii (strain LCB_4)</name>
    <dbReference type="NCBI Taxonomy" id="1841599"/>
    <lineage>
        <taxon>Archaea</taxon>
        <taxon>Promethearchaeati</taxon>
        <taxon>Candidatus Odinarchaeota</taxon>
        <taxon>Candidatus Odinarchaeia</taxon>
        <taxon>Candidatus Odinarchaeales</taxon>
        <taxon>Candidatus Odinarchaeaceae</taxon>
        <taxon>Candidatus Odinarchaeum</taxon>
    </lineage>
</organism>
<evidence type="ECO:0000256" key="3">
    <source>
        <dbReference type="ARBA" id="ARBA00006753"/>
    </source>
</evidence>
<evidence type="ECO:0000256" key="1">
    <source>
        <dbReference type="ARBA" id="ARBA00005056"/>
    </source>
</evidence>
<accession>A0AAF0IA43</accession>
<dbReference type="EMBL" id="CP091871">
    <property type="protein sequence ID" value="WEU39878.1"/>
    <property type="molecule type" value="Genomic_DNA"/>
</dbReference>
<feature type="domain" description="Homoserine dehydrogenase catalytic" evidence="12">
    <location>
        <begin position="152"/>
        <end position="325"/>
    </location>
</feature>
<comment type="pathway">
    <text evidence="1">Amino-acid biosynthesis; L-threonine biosynthesis; L-threonine from L-aspartate: step 3/5.</text>
</comment>
<dbReference type="GO" id="GO:0009086">
    <property type="term" value="P:methionine biosynthetic process"/>
    <property type="evidence" value="ECO:0007669"/>
    <property type="project" value="UniProtKB-KW"/>
</dbReference>
<reference evidence="14" key="1">
    <citation type="journal article" date="2017" name="Nature">
        <title>Asgard archaea illuminate the origin of eukaryotic cellular complexity.</title>
        <authorList>
            <person name="Zaremba-Niedzwiedzka K."/>
            <person name="Caceres E.F."/>
            <person name="Saw J.H."/>
            <person name="Backstrom D."/>
            <person name="Juzokaite L."/>
            <person name="Vancaester E."/>
            <person name="Seitz K.W."/>
            <person name="Anantharaman K."/>
            <person name="Starnawski P."/>
            <person name="Kjeldsen K.U."/>
            <person name="Scott M.B."/>
            <person name="Nunoura T."/>
            <person name="Banfield J.F."/>
            <person name="Schramm A."/>
            <person name="Baker B.J."/>
            <person name="Spang A."/>
            <person name="Ettema T.J.G."/>
        </authorList>
    </citation>
    <scope>NUCLEOTIDE SEQUENCE</scope>
    <source>
        <strain evidence="14">LCB_4</strain>
    </source>
</reference>
<dbReference type="SUPFAM" id="SSF51735">
    <property type="entry name" value="NAD(P)-binding Rossmann-fold domains"/>
    <property type="match status" value="1"/>
</dbReference>
<keyword evidence="7" id="KW-0791">Threonine biosynthesis</keyword>
<dbReference type="EC" id="1.1.1.3" evidence="4"/>
<proteinExistence type="inferred from homology"/>
<dbReference type="Pfam" id="PF00742">
    <property type="entry name" value="Homoserine_dh"/>
    <property type="match status" value="1"/>
</dbReference>
<dbReference type="Gene3D" id="3.40.50.720">
    <property type="entry name" value="NAD(P)-binding Rossmann-like Domain"/>
    <property type="match status" value="1"/>
</dbReference>
<evidence type="ECO:0000256" key="8">
    <source>
        <dbReference type="ARBA" id="ARBA00023002"/>
    </source>
</evidence>
<dbReference type="NCBIfam" id="NF004976">
    <property type="entry name" value="PRK06349.1"/>
    <property type="match status" value="1"/>
</dbReference>
<keyword evidence="6" id="KW-0028">Amino-acid biosynthesis</keyword>
<evidence type="ECO:0000259" key="13">
    <source>
        <dbReference type="Pfam" id="PF03447"/>
    </source>
</evidence>
<evidence type="ECO:0000313" key="14">
    <source>
        <dbReference type="EMBL" id="WEU39878.1"/>
    </source>
</evidence>
<evidence type="ECO:0000256" key="10">
    <source>
        <dbReference type="PIRSR" id="PIRSR036497-1"/>
    </source>
</evidence>
<dbReference type="Pfam" id="PF03447">
    <property type="entry name" value="NAD_binding_3"/>
    <property type="match status" value="1"/>
</dbReference>
<dbReference type="Gene3D" id="3.30.360.10">
    <property type="entry name" value="Dihydrodipicolinate Reductase, domain 2"/>
    <property type="match status" value="1"/>
</dbReference>
<dbReference type="InterPro" id="IPR001342">
    <property type="entry name" value="HDH_cat"/>
</dbReference>
<dbReference type="InterPro" id="IPR019811">
    <property type="entry name" value="HDH_CS"/>
</dbReference>
<comment type="pathway">
    <text evidence="2">Amino-acid biosynthesis; L-methionine biosynthesis via de novo pathway; L-homoserine from L-aspartate: step 3/3.</text>
</comment>
<dbReference type="InterPro" id="IPR022697">
    <property type="entry name" value="HDH_short"/>
</dbReference>
<dbReference type="PANTHER" id="PTHR43331">
    <property type="entry name" value="HOMOSERINE DEHYDROGENASE"/>
    <property type="match status" value="1"/>
</dbReference>
<dbReference type="PROSITE" id="PS01042">
    <property type="entry name" value="HOMOSER_DHGENASE"/>
    <property type="match status" value="1"/>
</dbReference>
<feature type="active site" description="Proton donor" evidence="10">
    <location>
        <position position="220"/>
    </location>
</feature>
<sequence>MRIAVIGFGTVSKSLLRVLVDKSKMILNDYGVEIKTVGVFKRDGAFINNNGLDLERILSSESYRVEADWVDVADFNKIADELKCECAVELTPTNVETGEPGLSHIKTALQHGMDVVTANKGPLALYYPELMDLANQVKRRILFEATVAGAIPLFNLVRNNLRANRILSVKGILNGTTNYILSRMTSEKLPFKIVLKEAQKLGFAEADPSYDVDGIDAAAKLVILSNALLKQECRFKDVKRQGIRDITPEAIELARKDGFLIKHLATNEDGVLEVAPRLVEIGSSFAVSGSLNVVKLQTDLAKDLTLIGRGAGGVETASSVLNDILELAILRR</sequence>
<dbReference type="AlphaFoldDB" id="A0AAF0IA43"/>
<evidence type="ECO:0000313" key="15">
    <source>
        <dbReference type="Proteomes" id="UP000186851"/>
    </source>
</evidence>
<name>A0AAF0IA43_ODILC</name>
<dbReference type="FunFam" id="3.30.360.10:FF:000005">
    <property type="entry name" value="Homoserine dehydrogenase"/>
    <property type="match status" value="1"/>
</dbReference>
<evidence type="ECO:0000256" key="9">
    <source>
        <dbReference type="ARBA" id="ARBA00023167"/>
    </source>
</evidence>
<evidence type="ECO:0000256" key="6">
    <source>
        <dbReference type="ARBA" id="ARBA00022605"/>
    </source>
</evidence>
<dbReference type="GO" id="GO:0009088">
    <property type="term" value="P:threonine biosynthetic process"/>
    <property type="evidence" value="ECO:0007669"/>
    <property type="project" value="UniProtKB-KW"/>
</dbReference>
<dbReference type="Proteomes" id="UP000186851">
    <property type="component" value="Chromosome"/>
</dbReference>
<evidence type="ECO:0000256" key="5">
    <source>
        <dbReference type="ARBA" id="ARBA00013376"/>
    </source>
</evidence>
<keyword evidence="9" id="KW-0486">Methionine biosynthesis</keyword>
<dbReference type="KEGG" id="oyw:OdinLCB4_005260"/>
<dbReference type="InterPro" id="IPR005106">
    <property type="entry name" value="Asp/hSer_DH_NAD-bd"/>
</dbReference>
<dbReference type="PANTHER" id="PTHR43331:SF1">
    <property type="entry name" value="HOMOSERINE DEHYDROGENASE"/>
    <property type="match status" value="1"/>
</dbReference>
<evidence type="ECO:0000256" key="11">
    <source>
        <dbReference type="PIRSR" id="PIRSR036497-2"/>
    </source>
</evidence>
<keyword evidence="8 14" id="KW-0560">Oxidoreductase</keyword>
<dbReference type="GO" id="GO:0004412">
    <property type="term" value="F:homoserine dehydrogenase activity"/>
    <property type="evidence" value="ECO:0007669"/>
    <property type="project" value="UniProtKB-EC"/>
</dbReference>
<comment type="similarity">
    <text evidence="3">Belongs to the homoserine dehydrogenase family.</text>
</comment>